<protein>
    <submittedName>
        <fullName evidence="10">Uncharacterized protein</fullName>
    </submittedName>
</protein>
<dbReference type="AlphaFoldDB" id="A0A565CLJ4"/>
<dbReference type="PANTHER" id="PTHR47986">
    <property type="entry name" value="OSJNBA0070M12.3 PROTEIN"/>
    <property type="match status" value="1"/>
</dbReference>
<keyword evidence="3" id="KW-0812">Transmembrane</keyword>
<evidence type="ECO:0000256" key="5">
    <source>
        <dbReference type="ARBA" id="ARBA00022737"/>
    </source>
</evidence>
<dbReference type="Proteomes" id="UP000489600">
    <property type="component" value="Unassembled WGS sequence"/>
</dbReference>
<keyword evidence="11" id="KW-1185">Reference proteome</keyword>
<comment type="subcellular location">
    <subcellularLocation>
        <location evidence="1">Membrane</location>
        <topology evidence="1">Single-pass membrane protein</topology>
    </subcellularLocation>
</comment>
<dbReference type="GO" id="GO:0016020">
    <property type="term" value="C:membrane"/>
    <property type="evidence" value="ECO:0007669"/>
    <property type="project" value="UniProtKB-SubCell"/>
</dbReference>
<keyword evidence="9" id="KW-0325">Glycoprotein</keyword>
<keyword evidence="7" id="KW-0472">Membrane</keyword>
<evidence type="ECO:0000313" key="10">
    <source>
        <dbReference type="EMBL" id="VVB14467.1"/>
    </source>
</evidence>
<evidence type="ECO:0000256" key="1">
    <source>
        <dbReference type="ARBA" id="ARBA00004167"/>
    </source>
</evidence>
<keyword evidence="4" id="KW-0732">Signal</keyword>
<evidence type="ECO:0000256" key="4">
    <source>
        <dbReference type="ARBA" id="ARBA00022729"/>
    </source>
</evidence>
<dbReference type="InterPro" id="IPR052422">
    <property type="entry name" value="Auxin_Ser/Thr_Kinase"/>
</dbReference>
<keyword evidence="8" id="KW-0675">Receptor</keyword>
<sequence length="111" mass="13214">MWLRPKIKYTKFLNSIDETIVKGEDTIESIKKIAKWTDYCTSQEVENRPDMFQTVNYLVPLVERWKPTPPPQEEDAYSKDTTTLREKLHRRKIEAAEEPSISYSTQLVRFF</sequence>
<evidence type="ECO:0000256" key="2">
    <source>
        <dbReference type="ARBA" id="ARBA00022614"/>
    </source>
</evidence>
<evidence type="ECO:0000313" key="11">
    <source>
        <dbReference type="Proteomes" id="UP000489600"/>
    </source>
</evidence>
<evidence type="ECO:0000256" key="3">
    <source>
        <dbReference type="ARBA" id="ARBA00022692"/>
    </source>
</evidence>
<gene>
    <name evidence="10" type="ORF">ANE_LOCUS24911</name>
</gene>
<dbReference type="OrthoDB" id="1101830at2759"/>
<evidence type="ECO:0000256" key="6">
    <source>
        <dbReference type="ARBA" id="ARBA00022989"/>
    </source>
</evidence>
<organism evidence="10 11">
    <name type="scientific">Arabis nemorensis</name>
    <dbReference type="NCBI Taxonomy" id="586526"/>
    <lineage>
        <taxon>Eukaryota</taxon>
        <taxon>Viridiplantae</taxon>
        <taxon>Streptophyta</taxon>
        <taxon>Embryophyta</taxon>
        <taxon>Tracheophyta</taxon>
        <taxon>Spermatophyta</taxon>
        <taxon>Magnoliopsida</taxon>
        <taxon>eudicotyledons</taxon>
        <taxon>Gunneridae</taxon>
        <taxon>Pentapetalae</taxon>
        <taxon>rosids</taxon>
        <taxon>malvids</taxon>
        <taxon>Brassicales</taxon>
        <taxon>Brassicaceae</taxon>
        <taxon>Arabideae</taxon>
        <taxon>Arabis</taxon>
    </lineage>
</organism>
<accession>A0A565CLJ4</accession>
<evidence type="ECO:0000256" key="9">
    <source>
        <dbReference type="ARBA" id="ARBA00023180"/>
    </source>
</evidence>
<proteinExistence type="predicted"/>
<comment type="caution">
    <text evidence="10">The sequence shown here is derived from an EMBL/GenBank/DDBJ whole genome shotgun (WGS) entry which is preliminary data.</text>
</comment>
<dbReference type="EMBL" id="CABITT030000008">
    <property type="protein sequence ID" value="VVB14467.1"/>
    <property type="molecule type" value="Genomic_DNA"/>
</dbReference>
<evidence type="ECO:0000256" key="7">
    <source>
        <dbReference type="ARBA" id="ARBA00023136"/>
    </source>
</evidence>
<keyword evidence="6" id="KW-1133">Transmembrane helix</keyword>
<keyword evidence="5" id="KW-0677">Repeat</keyword>
<dbReference type="PANTHER" id="PTHR47986:SF1">
    <property type="entry name" value="OS04G0685900 PROTEIN"/>
    <property type="match status" value="1"/>
</dbReference>
<evidence type="ECO:0000256" key="8">
    <source>
        <dbReference type="ARBA" id="ARBA00023170"/>
    </source>
</evidence>
<name>A0A565CLJ4_9BRAS</name>
<reference evidence="10" key="1">
    <citation type="submission" date="2019-07" db="EMBL/GenBank/DDBJ databases">
        <authorList>
            <person name="Dittberner H."/>
        </authorList>
    </citation>
    <scope>NUCLEOTIDE SEQUENCE [LARGE SCALE GENOMIC DNA]</scope>
</reference>
<keyword evidence="2" id="KW-0433">Leucine-rich repeat</keyword>